<feature type="transmembrane region" description="Helical" evidence="1">
    <location>
        <begin position="6"/>
        <end position="31"/>
    </location>
</feature>
<organism evidence="2 3">
    <name type="scientific">Batrachochytrium salamandrivorans</name>
    <dbReference type="NCBI Taxonomy" id="1357716"/>
    <lineage>
        <taxon>Eukaryota</taxon>
        <taxon>Fungi</taxon>
        <taxon>Fungi incertae sedis</taxon>
        <taxon>Chytridiomycota</taxon>
        <taxon>Chytridiomycota incertae sedis</taxon>
        <taxon>Chytridiomycetes</taxon>
        <taxon>Rhizophydiales</taxon>
        <taxon>Rhizophydiales incertae sedis</taxon>
        <taxon>Batrachochytrium</taxon>
    </lineage>
</organism>
<name>A0ABQ8F673_9FUNG</name>
<keyword evidence="1" id="KW-0812">Transmembrane</keyword>
<comment type="caution">
    <text evidence="2">The sequence shown here is derived from an EMBL/GenBank/DDBJ whole genome shotgun (WGS) entry which is preliminary data.</text>
</comment>
<protein>
    <recommendedName>
        <fullName evidence="4">Proteasome activator PA28 C-terminal domain-containing protein</fullName>
    </recommendedName>
</protein>
<gene>
    <name evidence="2" type="ORF">BASA50_007771</name>
</gene>
<keyword evidence="3" id="KW-1185">Reference proteome</keyword>
<reference evidence="2 3" key="1">
    <citation type="submission" date="2021-02" db="EMBL/GenBank/DDBJ databases">
        <title>Variation within the Batrachochytrium salamandrivorans European outbreak.</title>
        <authorList>
            <person name="Kelly M."/>
            <person name="Pasmans F."/>
            <person name="Shea T.P."/>
            <person name="Munoz J.F."/>
            <person name="Carranza S."/>
            <person name="Cuomo C.A."/>
            <person name="Martel A."/>
        </authorList>
    </citation>
    <scope>NUCLEOTIDE SEQUENCE [LARGE SCALE GENOMIC DNA]</scope>
    <source>
        <strain evidence="2 3">AMFP18/2</strain>
    </source>
</reference>
<evidence type="ECO:0000256" key="1">
    <source>
        <dbReference type="SAM" id="Phobius"/>
    </source>
</evidence>
<dbReference type="EMBL" id="JAFCIX010000365">
    <property type="protein sequence ID" value="KAH6592934.1"/>
    <property type="molecule type" value="Genomic_DNA"/>
</dbReference>
<accession>A0ABQ8F673</accession>
<keyword evidence="1" id="KW-1133">Transmembrane helix</keyword>
<keyword evidence="1" id="KW-0472">Membrane</keyword>
<evidence type="ECO:0008006" key="4">
    <source>
        <dbReference type="Google" id="ProtNLM"/>
    </source>
</evidence>
<dbReference type="Proteomes" id="UP001648503">
    <property type="component" value="Unassembled WGS sequence"/>
</dbReference>
<sequence>MRVDIGIILSVLSFSVLAKVIPMMAIMALYWSLKLVLVLVAGSSPDHPSGSGELSELDQTPDFTDEPHWSFQEQLLNQRPNYILQSDEESIQKAVEKVTRAFEGESKNELYSEIEAVLTNALSSVRMFLASYDSKIMVPFYFIIPGGTTDQQSLTKEMLDIQKSGKTTVKESLDILEMAIYRITQTPRKVMQELRNIVYRVAYMLSFTTFLCDSHYMVLFPKVKNPENEAYVEVTKAYVFQMKSDWELASELLKKIKGMVNDGMSKA</sequence>
<evidence type="ECO:0000313" key="3">
    <source>
        <dbReference type="Proteomes" id="UP001648503"/>
    </source>
</evidence>
<evidence type="ECO:0000313" key="2">
    <source>
        <dbReference type="EMBL" id="KAH6592934.1"/>
    </source>
</evidence>
<proteinExistence type="predicted"/>